<proteinExistence type="predicted"/>
<comment type="caution">
    <text evidence="1">The sequence shown here is derived from an EMBL/GenBank/DDBJ whole genome shotgun (WGS) entry which is preliminary data.</text>
</comment>
<dbReference type="Proteomes" id="UP000295600">
    <property type="component" value="Unassembled WGS sequence"/>
</dbReference>
<accession>A0A4R2LWT5</accession>
<protein>
    <submittedName>
        <fullName evidence="1">Uncharacterized protein</fullName>
    </submittedName>
</protein>
<gene>
    <name evidence="1" type="ORF">EV202_10262</name>
</gene>
<dbReference type="EMBL" id="SLXB01000002">
    <property type="protein sequence ID" value="TCO95963.1"/>
    <property type="molecule type" value="Genomic_DNA"/>
</dbReference>
<organism evidence="1 2">
    <name type="scientific">Prevotella heparinolytica</name>
    <dbReference type="NCBI Taxonomy" id="28113"/>
    <lineage>
        <taxon>Bacteria</taxon>
        <taxon>Pseudomonadati</taxon>
        <taxon>Bacteroidota</taxon>
        <taxon>Bacteroidia</taxon>
        <taxon>Bacteroidales</taxon>
        <taxon>Bacteroidaceae</taxon>
        <taxon>Bacteroides</taxon>
    </lineage>
</organism>
<evidence type="ECO:0000313" key="1">
    <source>
        <dbReference type="EMBL" id="TCO95963.1"/>
    </source>
</evidence>
<reference evidence="1 2" key="1">
    <citation type="submission" date="2019-03" db="EMBL/GenBank/DDBJ databases">
        <title>Genomic Encyclopedia of Type Strains, Phase IV (KMG-IV): sequencing the most valuable type-strain genomes for metagenomic binning, comparative biology and taxonomic classification.</title>
        <authorList>
            <person name="Goeker M."/>
        </authorList>
    </citation>
    <scope>NUCLEOTIDE SEQUENCE [LARGE SCALE GENOMIC DNA]</scope>
    <source>
        <strain evidence="1 2">DSM 23917</strain>
    </source>
</reference>
<name>A0A4R2LWT5_9BACE</name>
<sequence>MTRSCCAREGEVLIPNRRISSSMSLIPSTLHRPQLRTLSPVSPHFGFRSPALHRLQSHTSHPLRPHVMAHAVWRFSTSSTLRGGIIWRRYFLFSSSLFSSSLARARGDRCGNSLRNCLLSRFLPLFGLLADCESARSRQAVGYKFVRSRRASFGHFRSSGRGSCRLKIPVFFYKRACFFGKRPCFFGHRLCLFGNLHPIRHHLLFFRFSLGSIFL</sequence>
<evidence type="ECO:0000313" key="2">
    <source>
        <dbReference type="Proteomes" id="UP000295600"/>
    </source>
</evidence>
<dbReference type="AlphaFoldDB" id="A0A4R2LWT5"/>